<dbReference type="Proteomes" id="UP000887540">
    <property type="component" value="Unplaced"/>
</dbReference>
<evidence type="ECO:0000313" key="1">
    <source>
        <dbReference type="Proteomes" id="UP000887540"/>
    </source>
</evidence>
<name>A0A914EIL8_9BILA</name>
<sequence length="69" mass="7574">MMPLILSKFTIGQQSDISQGYRNTRVSVVTFDNQAVIAANYTDINSASDLSMILNGLTISNSQEANLYE</sequence>
<organism evidence="1 2">
    <name type="scientific">Acrobeloides nanus</name>
    <dbReference type="NCBI Taxonomy" id="290746"/>
    <lineage>
        <taxon>Eukaryota</taxon>
        <taxon>Metazoa</taxon>
        <taxon>Ecdysozoa</taxon>
        <taxon>Nematoda</taxon>
        <taxon>Chromadorea</taxon>
        <taxon>Rhabditida</taxon>
        <taxon>Tylenchina</taxon>
        <taxon>Cephalobomorpha</taxon>
        <taxon>Cephaloboidea</taxon>
        <taxon>Cephalobidae</taxon>
        <taxon>Acrobeloides</taxon>
    </lineage>
</organism>
<keyword evidence="1" id="KW-1185">Reference proteome</keyword>
<dbReference type="WBParaSite" id="ACRNAN_scaffold8150.g29046.t1">
    <property type="protein sequence ID" value="ACRNAN_scaffold8150.g29046.t1"/>
    <property type="gene ID" value="ACRNAN_scaffold8150.g29046"/>
</dbReference>
<accession>A0A914EIL8</accession>
<dbReference type="InterPro" id="IPR036465">
    <property type="entry name" value="vWFA_dom_sf"/>
</dbReference>
<evidence type="ECO:0000313" key="2">
    <source>
        <dbReference type="WBParaSite" id="ACRNAN_scaffold8150.g29046.t1"/>
    </source>
</evidence>
<dbReference type="SUPFAM" id="SSF53300">
    <property type="entry name" value="vWA-like"/>
    <property type="match status" value="1"/>
</dbReference>
<proteinExistence type="predicted"/>
<dbReference type="AlphaFoldDB" id="A0A914EIL8"/>
<reference evidence="2" key="1">
    <citation type="submission" date="2022-11" db="UniProtKB">
        <authorList>
            <consortium name="WormBaseParasite"/>
        </authorList>
    </citation>
    <scope>IDENTIFICATION</scope>
</reference>
<protein>
    <submittedName>
        <fullName evidence="2">Uncharacterized protein</fullName>
    </submittedName>
</protein>